<keyword evidence="1" id="KW-1003">Cell membrane</keyword>
<dbReference type="PANTHER" id="PTHR35809">
    <property type="entry name" value="ARCHAETIDYLSERINE DECARBOXYLASE PROENZYME-RELATED"/>
    <property type="match status" value="1"/>
</dbReference>
<evidence type="ECO:0000313" key="10">
    <source>
        <dbReference type="EMBL" id="MEA5444773.1"/>
    </source>
</evidence>
<dbReference type="GO" id="GO:0008654">
    <property type="term" value="P:phospholipid biosynthetic process"/>
    <property type="evidence" value="ECO:0007669"/>
    <property type="project" value="UniProtKB-KW"/>
</dbReference>
<evidence type="ECO:0000256" key="6">
    <source>
        <dbReference type="ARBA" id="ARBA00023209"/>
    </source>
</evidence>
<dbReference type="AlphaFoldDB" id="A0AAP6JDI4"/>
<evidence type="ECO:0000256" key="9">
    <source>
        <dbReference type="SAM" id="Phobius"/>
    </source>
</evidence>
<evidence type="ECO:0000256" key="5">
    <source>
        <dbReference type="ARBA" id="ARBA00023145"/>
    </source>
</evidence>
<evidence type="ECO:0000256" key="1">
    <source>
        <dbReference type="ARBA" id="ARBA00022475"/>
    </source>
</evidence>
<evidence type="ECO:0008006" key="12">
    <source>
        <dbReference type="Google" id="ProtNLM"/>
    </source>
</evidence>
<sequence>MARESGLLAGEGWWLVIALLAVSALAAAFSLPWLALPALVLLLVVLALFRDPPRQIPSSPLAVVSPVDGRVLSVEVDARSGGQPGTVIEIEVAAFGAWSIRAPVEGKVMGLRGLTEGPERGLWLQTDEQDDVVTELIGRSSPYWARPVAFVKTGERLGQGQRFGYRRWARLARVHCHGKISVQVRVGDRVHAGSDMLATLVHD</sequence>
<keyword evidence="8" id="KW-0670">Pyruvate</keyword>
<feature type="transmembrane region" description="Helical" evidence="9">
    <location>
        <begin position="7"/>
        <end position="27"/>
    </location>
</feature>
<keyword evidence="11" id="KW-1185">Reference proteome</keyword>
<evidence type="ECO:0000256" key="7">
    <source>
        <dbReference type="ARBA" id="ARBA00023264"/>
    </source>
</evidence>
<reference evidence="10 11" key="1">
    <citation type="submission" date="2023-12" db="EMBL/GenBank/DDBJ databases">
        <title>Whole-genome sequencing of halo(alkali)philic microorganisms from hypersaline lakes.</title>
        <authorList>
            <person name="Sorokin D.Y."/>
            <person name="Merkel A.Y."/>
            <person name="Messina E."/>
            <person name="Yakimov M."/>
        </authorList>
    </citation>
    <scope>NUCLEOTIDE SEQUENCE [LARGE SCALE GENOMIC DNA]</scope>
    <source>
        <strain evidence="10 11">AB-CW1</strain>
    </source>
</reference>
<keyword evidence="9" id="KW-0812">Transmembrane</keyword>
<proteinExistence type="predicted"/>
<gene>
    <name evidence="10" type="ORF">VCB98_02960</name>
</gene>
<keyword evidence="6" id="KW-0594">Phospholipid biosynthesis</keyword>
<evidence type="ECO:0000256" key="4">
    <source>
        <dbReference type="ARBA" id="ARBA00023136"/>
    </source>
</evidence>
<dbReference type="EMBL" id="JAYGII010000004">
    <property type="protein sequence ID" value="MEA5444773.1"/>
    <property type="molecule type" value="Genomic_DNA"/>
</dbReference>
<keyword evidence="4 9" id="KW-0472">Membrane</keyword>
<keyword evidence="3" id="KW-0443">Lipid metabolism</keyword>
<organism evidence="10 11">
    <name type="scientific">Natronospira elongata</name>
    <dbReference type="NCBI Taxonomy" id="3110268"/>
    <lineage>
        <taxon>Bacteria</taxon>
        <taxon>Pseudomonadati</taxon>
        <taxon>Pseudomonadota</taxon>
        <taxon>Gammaproteobacteria</taxon>
        <taxon>Natronospirales</taxon>
        <taxon>Natronospiraceae</taxon>
        <taxon>Natronospira</taxon>
    </lineage>
</organism>
<protein>
    <recommendedName>
        <fullName evidence="12">Phosphatidylserine decarboxylase</fullName>
    </recommendedName>
</protein>
<accession>A0AAP6JDI4</accession>
<keyword evidence="9" id="KW-1133">Transmembrane helix</keyword>
<dbReference type="RefSeq" id="WP_346050331.1">
    <property type="nucleotide sequence ID" value="NZ_JAYGII010000004.1"/>
</dbReference>
<dbReference type="Proteomes" id="UP001302316">
    <property type="component" value="Unassembled WGS sequence"/>
</dbReference>
<evidence type="ECO:0000256" key="3">
    <source>
        <dbReference type="ARBA" id="ARBA00023098"/>
    </source>
</evidence>
<keyword evidence="2" id="KW-0444">Lipid biosynthesis</keyword>
<comment type="caution">
    <text evidence="10">The sequence shown here is derived from an EMBL/GenBank/DDBJ whole genome shotgun (WGS) entry which is preliminary data.</text>
</comment>
<evidence type="ECO:0000313" key="11">
    <source>
        <dbReference type="Proteomes" id="UP001302316"/>
    </source>
</evidence>
<name>A0AAP6JDI4_9GAMM</name>
<dbReference type="InterPro" id="IPR033175">
    <property type="entry name" value="PSD-A"/>
</dbReference>
<evidence type="ECO:0000256" key="8">
    <source>
        <dbReference type="ARBA" id="ARBA00023317"/>
    </source>
</evidence>
<dbReference type="PANTHER" id="PTHR35809:SF1">
    <property type="entry name" value="ARCHAETIDYLSERINE DECARBOXYLASE PROENZYME-RELATED"/>
    <property type="match status" value="1"/>
</dbReference>
<keyword evidence="5" id="KW-0865">Zymogen</keyword>
<evidence type="ECO:0000256" key="2">
    <source>
        <dbReference type="ARBA" id="ARBA00022516"/>
    </source>
</evidence>
<keyword evidence="7" id="KW-1208">Phospholipid metabolism</keyword>